<evidence type="ECO:0000313" key="4">
    <source>
        <dbReference type="Proteomes" id="UP000281738"/>
    </source>
</evidence>
<dbReference type="EMBL" id="RKHO01000001">
    <property type="protein sequence ID" value="ROR89209.1"/>
    <property type="molecule type" value="Genomic_DNA"/>
</dbReference>
<sequence length="139" mass="14850">MTTLSPQPPASEPVTLALPFSAESAAVARHRLRDWLHGHGAGGDHLDDARLVLSELVGNAVRHARPLSDDTLRVEWDHHDAGLDIAVTDGGSVSSPERLDAAVSDLAGRGLAIVDTLASRWWVEATRSRTTVHALVELS</sequence>
<keyword evidence="1" id="KW-0418">Kinase</keyword>
<keyword evidence="1" id="KW-0723">Serine/threonine-protein kinase</keyword>
<accession>A0A3N2CNV8</accession>
<name>A0A3N2CNV8_9ACTN</name>
<evidence type="ECO:0000256" key="1">
    <source>
        <dbReference type="ARBA" id="ARBA00022527"/>
    </source>
</evidence>
<evidence type="ECO:0000259" key="2">
    <source>
        <dbReference type="Pfam" id="PF13581"/>
    </source>
</evidence>
<keyword evidence="4" id="KW-1185">Reference proteome</keyword>
<proteinExistence type="predicted"/>
<dbReference type="InterPro" id="IPR036890">
    <property type="entry name" value="HATPase_C_sf"/>
</dbReference>
<dbReference type="Pfam" id="PF13581">
    <property type="entry name" value="HATPase_c_2"/>
    <property type="match status" value="1"/>
</dbReference>
<reference evidence="3 4" key="1">
    <citation type="submission" date="2018-11" db="EMBL/GenBank/DDBJ databases">
        <title>Sequencing the genomes of 1000 actinobacteria strains.</title>
        <authorList>
            <person name="Klenk H.-P."/>
        </authorList>
    </citation>
    <scope>NUCLEOTIDE SEQUENCE [LARGE SCALE GENOMIC DNA]</scope>
    <source>
        <strain evidence="3 4">DSM 12652</strain>
    </source>
</reference>
<dbReference type="CDD" id="cd16936">
    <property type="entry name" value="HATPase_RsbW-like"/>
    <property type="match status" value="1"/>
</dbReference>
<dbReference type="InterPro" id="IPR003594">
    <property type="entry name" value="HATPase_dom"/>
</dbReference>
<dbReference type="AlphaFoldDB" id="A0A3N2CNV8"/>
<protein>
    <submittedName>
        <fullName evidence="3">Anti-sigma regulatory factor (Ser/Thr protein kinase)</fullName>
    </submittedName>
</protein>
<dbReference type="RefSeq" id="WP_123388616.1">
    <property type="nucleotide sequence ID" value="NZ_RKHO01000001.1"/>
</dbReference>
<dbReference type="PANTHER" id="PTHR35526">
    <property type="entry name" value="ANTI-SIGMA-F FACTOR RSBW-RELATED"/>
    <property type="match status" value="1"/>
</dbReference>
<dbReference type="Gene3D" id="3.30.565.10">
    <property type="entry name" value="Histidine kinase-like ATPase, C-terminal domain"/>
    <property type="match status" value="1"/>
</dbReference>
<comment type="caution">
    <text evidence="3">The sequence shown here is derived from an EMBL/GenBank/DDBJ whole genome shotgun (WGS) entry which is preliminary data.</text>
</comment>
<gene>
    <name evidence="3" type="ORF">EDD33_0026</name>
</gene>
<feature type="domain" description="Histidine kinase/HSP90-like ATPase" evidence="2">
    <location>
        <begin position="19"/>
        <end position="132"/>
    </location>
</feature>
<dbReference type="OrthoDB" id="4088450at2"/>
<organism evidence="3 4">
    <name type="scientific">Nocardioides aurantiacus</name>
    <dbReference type="NCBI Taxonomy" id="86796"/>
    <lineage>
        <taxon>Bacteria</taxon>
        <taxon>Bacillati</taxon>
        <taxon>Actinomycetota</taxon>
        <taxon>Actinomycetes</taxon>
        <taxon>Propionibacteriales</taxon>
        <taxon>Nocardioidaceae</taxon>
        <taxon>Nocardioides</taxon>
    </lineage>
</organism>
<dbReference type="GO" id="GO:0004674">
    <property type="term" value="F:protein serine/threonine kinase activity"/>
    <property type="evidence" value="ECO:0007669"/>
    <property type="project" value="UniProtKB-KW"/>
</dbReference>
<dbReference type="PANTHER" id="PTHR35526:SF3">
    <property type="entry name" value="ANTI-SIGMA-F FACTOR RSBW"/>
    <property type="match status" value="1"/>
</dbReference>
<dbReference type="SUPFAM" id="SSF55874">
    <property type="entry name" value="ATPase domain of HSP90 chaperone/DNA topoisomerase II/histidine kinase"/>
    <property type="match status" value="1"/>
</dbReference>
<dbReference type="Proteomes" id="UP000281738">
    <property type="component" value="Unassembled WGS sequence"/>
</dbReference>
<keyword evidence="1" id="KW-0808">Transferase</keyword>
<dbReference type="InterPro" id="IPR050267">
    <property type="entry name" value="Anti-sigma-factor_SerPK"/>
</dbReference>
<evidence type="ECO:0000313" key="3">
    <source>
        <dbReference type="EMBL" id="ROR89209.1"/>
    </source>
</evidence>